<dbReference type="InterPro" id="IPR044680">
    <property type="entry name" value="EX1/2"/>
</dbReference>
<dbReference type="Proteomes" id="UP000245207">
    <property type="component" value="Unassembled WGS sequence"/>
</dbReference>
<keyword evidence="2" id="KW-1185">Reference proteome</keyword>
<proteinExistence type="predicted"/>
<reference evidence="1 2" key="1">
    <citation type="journal article" date="2018" name="Mol. Plant">
        <title>The genome of Artemisia annua provides insight into the evolution of Asteraceae family and artemisinin biosynthesis.</title>
        <authorList>
            <person name="Shen Q."/>
            <person name="Zhang L."/>
            <person name="Liao Z."/>
            <person name="Wang S."/>
            <person name="Yan T."/>
            <person name="Shi P."/>
            <person name="Liu M."/>
            <person name="Fu X."/>
            <person name="Pan Q."/>
            <person name="Wang Y."/>
            <person name="Lv Z."/>
            <person name="Lu X."/>
            <person name="Zhang F."/>
            <person name="Jiang W."/>
            <person name="Ma Y."/>
            <person name="Chen M."/>
            <person name="Hao X."/>
            <person name="Li L."/>
            <person name="Tang Y."/>
            <person name="Lv G."/>
            <person name="Zhou Y."/>
            <person name="Sun X."/>
            <person name="Brodelius P.E."/>
            <person name="Rose J.K.C."/>
            <person name="Tang K."/>
        </authorList>
    </citation>
    <scope>NUCLEOTIDE SEQUENCE [LARGE SCALE GENOMIC DNA]</scope>
    <source>
        <strain evidence="2">cv. Huhao1</strain>
        <tissue evidence="1">Leaf</tissue>
    </source>
</reference>
<dbReference type="EMBL" id="PKPP01011421">
    <property type="protein sequence ID" value="PWA44175.1"/>
    <property type="molecule type" value="Genomic_DNA"/>
</dbReference>
<dbReference type="PANTHER" id="PTHR33917">
    <property type="entry name" value="PROTEIN EXECUTER 1, CHLOROPLASTIC"/>
    <property type="match status" value="1"/>
</dbReference>
<sequence length="92" mass="10397">MFTLKPFPIPDPKLPCLIVTQATSRYFGRFIGKSYNPRQLVSASPGTPLFEFFVIKENDETYMMHIMIEKMNLGLVLLNNNVLAQALTSSLS</sequence>
<dbReference type="GO" id="GO:0042651">
    <property type="term" value="C:thylakoid membrane"/>
    <property type="evidence" value="ECO:0007669"/>
    <property type="project" value="TreeGrafter"/>
</dbReference>
<dbReference type="STRING" id="35608.A0A2U1L598"/>
<dbReference type="PANTHER" id="PTHR33917:SF2">
    <property type="entry name" value="PROTEIN EXECUTER 2, CHLOROPLASTIC"/>
    <property type="match status" value="1"/>
</dbReference>
<accession>A0A2U1L598</accession>
<name>A0A2U1L598_ARTAN</name>
<protein>
    <submittedName>
        <fullName evidence="1">Uncharacterized protein</fullName>
    </submittedName>
</protein>
<dbReference type="GO" id="GO:0010343">
    <property type="term" value="P:singlet oxygen-mediated programmed cell death"/>
    <property type="evidence" value="ECO:0007669"/>
    <property type="project" value="InterPro"/>
</dbReference>
<comment type="caution">
    <text evidence="1">The sequence shown here is derived from an EMBL/GenBank/DDBJ whole genome shotgun (WGS) entry which is preliminary data.</text>
</comment>
<gene>
    <name evidence="1" type="ORF">CTI12_AA528750</name>
</gene>
<dbReference type="OrthoDB" id="10537799at2759"/>
<organism evidence="1 2">
    <name type="scientific">Artemisia annua</name>
    <name type="common">Sweet wormwood</name>
    <dbReference type="NCBI Taxonomy" id="35608"/>
    <lineage>
        <taxon>Eukaryota</taxon>
        <taxon>Viridiplantae</taxon>
        <taxon>Streptophyta</taxon>
        <taxon>Embryophyta</taxon>
        <taxon>Tracheophyta</taxon>
        <taxon>Spermatophyta</taxon>
        <taxon>Magnoliopsida</taxon>
        <taxon>eudicotyledons</taxon>
        <taxon>Gunneridae</taxon>
        <taxon>Pentapetalae</taxon>
        <taxon>asterids</taxon>
        <taxon>campanulids</taxon>
        <taxon>Asterales</taxon>
        <taxon>Asteraceae</taxon>
        <taxon>Asteroideae</taxon>
        <taxon>Anthemideae</taxon>
        <taxon>Artemisiinae</taxon>
        <taxon>Artemisia</taxon>
    </lineage>
</organism>
<dbReference type="AlphaFoldDB" id="A0A2U1L598"/>
<evidence type="ECO:0000313" key="1">
    <source>
        <dbReference type="EMBL" id="PWA44175.1"/>
    </source>
</evidence>
<evidence type="ECO:0000313" key="2">
    <source>
        <dbReference type="Proteomes" id="UP000245207"/>
    </source>
</evidence>